<evidence type="ECO:0000313" key="19">
    <source>
        <dbReference type="Proteomes" id="UP000005237"/>
    </source>
</evidence>
<feature type="domain" description="UDP-glucose:glycoprotein glucosyltransferase thioredoxin-like" evidence="16">
    <location>
        <begin position="634"/>
        <end position="790"/>
    </location>
</feature>
<dbReference type="InterPro" id="IPR040497">
    <property type="entry name" value="Glyco_transf_24"/>
</dbReference>
<dbReference type="PANTHER" id="PTHR11226">
    <property type="entry name" value="UDP-GLUCOSE GLYCOPROTEIN:GLUCOSYLTRANSFERASE"/>
    <property type="match status" value="1"/>
</dbReference>
<comment type="similarity">
    <text evidence="4">Belongs to the glycosyltransferase 8 family.</text>
</comment>
<dbReference type="GO" id="GO:0003980">
    <property type="term" value="F:UDP-glucose:glycoprotein glucosyltransferase activity"/>
    <property type="evidence" value="ECO:0007669"/>
    <property type="project" value="InterPro"/>
</dbReference>
<comment type="catalytic activity">
    <reaction evidence="10">
        <text>N(4)-(alpha-D-Man-(1-&gt;2)-alpha-D-Man-(1-&gt;2)-alpha-D-Man-(1-&gt;3)-[alpha-D-Man-(1-&gt;2)-alpha-D-Man-(1-&gt;3)-[alpha-D-Man-(1-&gt;2)-alpha-D-Man-(1-&gt;6)]-alpha-D-Man-(1-&gt;6)]-beta-D-Man-(1-&gt;4)-beta-D-GlcNAc-(1-&gt;4)-beta-D-GlcNAc)-L-asparaginyl-[protein] (N-glucan mannose isomer 9A1,2,3B1,2,3) + UDP-alpha-D-glucose = N(4)-(alpha-D-Glc-(1-&gt;3)-alpha-D-Man-(1-&gt;2)-alpha-D-Man-(1-&gt;2)-alpha-D-Man-(1-&gt;3)-[alpha-D-Man-(1-&gt;2)-alpha-D-Man-(1-&gt;3)-[alpha-D-Man-(1-&gt;2)-alpha-D-Man-(1-&gt;6)]-alpha-D-Man-(1-&gt;6)]-beta-D-Man-(1-&gt;4)-beta-D-GlcNAc-(1-&gt;4)-beta-D-GlcNAc)-L-asparaginyl-[protein] + UDP + H(+)</text>
        <dbReference type="Rhea" id="RHEA:61304"/>
        <dbReference type="Rhea" id="RHEA-COMP:14356"/>
        <dbReference type="Rhea" id="RHEA-COMP:14357"/>
        <dbReference type="ChEBI" id="CHEBI:15378"/>
        <dbReference type="ChEBI" id="CHEBI:58223"/>
        <dbReference type="ChEBI" id="CHEBI:58885"/>
        <dbReference type="ChEBI" id="CHEBI:59080"/>
        <dbReference type="ChEBI" id="CHEBI:139493"/>
    </reaction>
</comment>
<evidence type="ECO:0000256" key="1">
    <source>
        <dbReference type="ARBA" id="ARBA00001913"/>
    </source>
</evidence>
<feature type="domain" description="Glucosyltransferase 24 catalytic" evidence="17">
    <location>
        <begin position="1093"/>
        <end position="1359"/>
    </location>
</feature>
<dbReference type="InterPro" id="IPR040693">
    <property type="entry name" value="UGGT_TRXL_1"/>
</dbReference>
<comment type="cofactor">
    <cofactor evidence="1">
        <name>Ca(2+)</name>
        <dbReference type="ChEBI" id="CHEBI:29108"/>
    </cofactor>
</comment>
<comment type="subcellular location">
    <subcellularLocation>
        <location evidence="2">Endoplasmic reticulum lumen</location>
    </subcellularLocation>
</comment>
<evidence type="ECO:0000256" key="5">
    <source>
        <dbReference type="ARBA" id="ARBA00022679"/>
    </source>
</evidence>
<dbReference type="Pfam" id="PF18402">
    <property type="entry name" value="Thioredoxin_14"/>
    <property type="match status" value="1"/>
</dbReference>
<evidence type="ECO:0000259" key="13">
    <source>
        <dbReference type="Pfam" id="PF18400"/>
    </source>
</evidence>
<feature type="signal peptide" evidence="12">
    <location>
        <begin position="1"/>
        <end position="19"/>
    </location>
</feature>
<dbReference type="EnsemblMetazoa" id="CJA09886.1">
    <property type="protein sequence ID" value="CJA09886.1"/>
    <property type="gene ID" value="WBGene00129090"/>
</dbReference>
<evidence type="ECO:0008006" key="20">
    <source>
        <dbReference type="Google" id="ProtNLM"/>
    </source>
</evidence>
<feature type="domain" description="UGGT thioredoxin-like" evidence="15">
    <location>
        <begin position="421"/>
        <end position="503"/>
    </location>
</feature>
<accession>A0A8R1DR12</accession>
<keyword evidence="6 12" id="KW-0732">Signal</keyword>
<dbReference type="InterPro" id="IPR009448">
    <property type="entry name" value="UDP-g_GGtrans"/>
</dbReference>
<reference evidence="18" key="2">
    <citation type="submission" date="2022-06" db="UniProtKB">
        <authorList>
            <consortium name="EnsemblMetazoa"/>
        </authorList>
    </citation>
    <scope>IDENTIFICATION</scope>
    <source>
        <strain evidence="18">DF5081</strain>
    </source>
</reference>
<dbReference type="InterPro" id="IPR040694">
    <property type="entry name" value="UGGT_TRXL_2"/>
</dbReference>
<comment type="function">
    <text evidence="9">Recognizes glycoproteins with minor folding defects. Reglucosylates single N-glycans near the misfolded part of the protein, thus providing quality control for protein folding in the endoplasmic reticulum. Reglucosylated proteins are recognized by calreticulin for recycling to the endoplasmic reticulum and refolding or degradation.</text>
</comment>
<dbReference type="Pfam" id="PF18403">
    <property type="entry name" value="Thioredoxin_15"/>
    <property type="match status" value="1"/>
</dbReference>
<organism evidence="18 19">
    <name type="scientific">Caenorhabditis japonica</name>
    <dbReference type="NCBI Taxonomy" id="281687"/>
    <lineage>
        <taxon>Eukaryota</taxon>
        <taxon>Metazoa</taxon>
        <taxon>Ecdysozoa</taxon>
        <taxon>Nematoda</taxon>
        <taxon>Chromadorea</taxon>
        <taxon>Rhabditida</taxon>
        <taxon>Rhabditina</taxon>
        <taxon>Rhabditomorpha</taxon>
        <taxon>Rhabditoidea</taxon>
        <taxon>Rhabditidae</taxon>
        <taxon>Peloderinae</taxon>
        <taxon>Caenorhabditis</taxon>
    </lineage>
</organism>
<feature type="domain" description="UGGT thioredoxin-like" evidence="13">
    <location>
        <begin position="39"/>
        <end position="213"/>
    </location>
</feature>
<evidence type="ECO:0000256" key="9">
    <source>
        <dbReference type="ARBA" id="ARBA00045874"/>
    </source>
</evidence>
<evidence type="ECO:0000256" key="4">
    <source>
        <dbReference type="ARBA" id="ARBA00006351"/>
    </source>
</evidence>
<evidence type="ECO:0000259" key="15">
    <source>
        <dbReference type="Pfam" id="PF18402"/>
    </source>
</evidence>
<dbReference type="PANTHER" id="PTHR11226:SF9">
    <property type="entry name" value="UDP-GLUCOSE:GLYCOPROTEIN GLUCOSYLTRANSFERASE"/>
    <property type="match status" value="1"/>
</dbReference>
<dbReference type="Pfam" id="PF18401">
    <property type="entry name" value="Thioredoxin_13"/>
    <property type="match status" value="1"/>
</dbReference>
<reference evidence="19" key="1">
    <citation type="submission" date="2010-08" db="EMBL/GenBank/DDBJ databases">
        <authorList>
            <consortium name="Caenorhabditis japonica Sequencing Consortium"/>
            <person name="Wilson R.K."/>
        </authorList>
    </citation>
    <scope>NUCLEOTIDE SEQUENCE [LARGE SCALE GENOMIC DNA]</scope>
    <source>
        <strain evidence="19">DF5081</strain>
    </source>
</reference>
<dbReference type="InterPro" id="IPR040525">
    <property type="entry name" value="UGGT_TRXL_4"/>
</dbReference>
<keyword evidence="7" id="KW-0256">Endoplasmic reticulum</keyword>
<dbReference type="InterPro" id="IPR040692">
    <property type="entry name" value="UGGT_TRXL_3"/>
</dbReference>
<feature type="domain" description="UGGT thioredoxin-like" evidence="14">
    <location>
        <begin position="279"/>
        <end position="407"/>
    </location>
</feature>
<keyword evidence="19" id="KW-1185">Reference proteome</keyword>
<dbReference type="Pfam" id="PF06427">
    <property type="entry name" value="UDP-g_GGTase"/>
    <property type="match status" value="1"/>
</dbReference>
<dbReference type="Pfam" id="PF18400">
    <property type="entry name" value="Thioredoxin_12"/>
    <property type="match status" value="1"/>
</dbReference>
<evidence type="ECO:0000256" key="11">
    <source>
        <dbReference type="SAM" id="Coils"/>
    </source>
</evidence>
<name>A0A8R1DR12_CAEJA</name>
<keyword evidence="8" id="KW-0325">Glycoprotein</keyword>
<sequence>MRIDLKLLLLSILFILSRSLTVKSGTKSVKSSLHTNWKQTSLFAETSEYLATENEDNFWEFVKKVHERSNGSRNSQQYQYETSVAIAKELLPHSEMGLLRLSLSMRAMSPRVEMHRRLGSLLKPDNCDDFFVFEGQSGCNLDELDTSTKTRIDEEVFEFDHIYPVGSTALKTIVIYGELGSYQLKLLVEKARELADSKNDLRFVLRHSIPNDSLQSLVSLSGYGVELAMKNTEYKAVDAQNNDNEPENLHGLNFRILNERHKQYTNQLELLRENLEKTGEIVPLKSWQLSDIGFKACQKIAEDKDLDVTEKMLQDFPLHANEVSNVHFDNYFKMTVKQYIEVMKSKGIGSGKNILAVNGIIVGTENKKTDVFTLINTLKAEQKAIIEFSDMGFGSEIDLSRLISSVDLSPMEYTGCDYALDYREALPSYLNDLESSSEQLGSLDTLLEPYPPGQVRRISRNIFTVIIISDPFEQNDDIFKMVEAYVKHGIHIRVGLVPVFDERRNGMTVSDAVRSKQVSAEKQSFWKSQDDLLSAIHKGNQFLKKSGLSNYPITLLNGYPLNASAATFEKKLFFAIDAHTANLQYALYTGTLQNDVNISDWFLSRETNPDFLGRVSGRIKTAFNEKRFVNFDASFENELTYLSRDGASLNADVTSWVVADFDTKAGRKLAVEILKSSAVEDNNKVALISNPKDIHKKCTSDSDTLILEELKSIEEIITALQSEGFSSVCSVKNASNVFSVTGIHPGEMATASNGMIIGPLIDEDEMISEDFDYLNGQWMKKNAEVIASVLNYEFRNDVSIQFYSTLAKIKNQNMKRKDFSAFKDFEQINMVSYPPQDLKSQCITVTWVVNPLSREAQQIVSIVKLIRSTVNARIELIFNPLDRISEMPITRFYRFVASNELSFDEDGTIENHSAIFANLPQKQLLTMSMQTNDAWMIEVKQAEYDLDNIMLETSAGDVEGVFSLEHILVEGQSNYLSGQATHGLEIELQSREKVYDTIVMLNLGYFQLKADPGVWNLRLRNGESEERNEIIEVDSKNVGDNIRIFVDSFAGKWSILTVKKRQKPEETLSSSILSIFESAKNYFLPTEDQSEVINIFSLASGHLYERFLRIMIVSVMKRTNTKKVKFWLLKNYLSPKFKEAIPLLAEHYGFEFEFVEYKWPTWLRQQTEKQRIMWGYKILFLDVLFPLNVDKVIFVDADQVVRADLQELMDIDLKGAAYGYVPFCESREEMDGFRFWASGYWKDHLKERRYHISALYVVDLKTFRSLSAGDELRGRYFVLSIDPRSLANLDQDLPNQMIHEVPIESLPQDWLWCETWCSDSSKESAKTIDLCNNPLTKEPKLDSAQRIIPEWKDLDEEIFAVLAKENKTIDPSKVEL</sequence>
<evidence type="ECO:0000259" key="16">
    <source>
        <dbReference type="Pfam" id="PF18403"/>
    </source>
</evidence>
<evidence type="ECO:0000259" key="17">
    <source>
        <dbReference type="Pfam" id="PF18404"/>
    </source>
</evidence>
<dbReference type="SUPFAM" id="SSF53448">
    <property type="entry name" value="Nucleotide-diphospho-sugar transferases"/>
    <property type="match status" value="1"/>
</dbReference>
<evidence type="ECO:0000259" key="14">
    <source>
        <dbReference type="Pfam" id="PF18401"/>
    </source>
</evidence>
<evidence type="ECO:0000256" key="6">
    <source>
        <dbReference type="ARBA" id="ARBA00022729"/>
    </source>
</evidence>
<dbReference type="GO" id="GO:0036503">
    <property type="term" value="P:ERAD pathway"/>
    <property type="evidence" value="ECO:0007669"/>
    <property type="project" value="TreeGrafter"/>
</dbReference>
<feature type="coiled-coil region" evidence="11">
    <location>
        <begin position="254"/>
        <end position="281"/>
    </location>
</feature>
<proteinExistence type="inferred from homology"/>
<dbReference type="Pfam" id="PF18404">
    <property type="entry name" value="Glyco_transf_24"/>
    <property type="match status" value="1"/>
</dbReference>
<dbReference type="InterPro" id="IPR029044">
    <property type="entry name" value="Nucleotide-diphossugar_trans"/>
</dbReference>
<protein>
    <recommendedName>
        <fullName evidence="20">UDP-glucose:glycoprotein glucosyltransferase</fullName>
    </recommendedName>
</protein>
<comment type="pathway">
    <text evidence="3">Protein modification; protein glycosylation.</text>
</comment>
<evidence type="ECO:0000256" key="12">
    <source>
        <dbReference type="SAM" id="SignalP"/>
    </source>
</evidence>
<dbReference type="GO" id="GO:0005788">
    <property type="term" value="C:endoplasmic reticulum lumen"/>
    <property type="evidence" value="ECO:0007669"/>
    <property type="project" value="UniProtKB-SubCell"/>
</dbReference>
<keyword evidence="5" id="KW-0808">Transferase</keyword>
<dbReference type="GO" id="GO:0051082">
    <property type="term" value="F:unfolded protein binding"/>
    <property type="evidence" value="ECO:0007669"/>
    <property type="project" value="TreeGrafter"/>
</dbReference>
<evidence type="ECO:0000313" key="18">
    <source>
        <dbReference type="EnsemblMetazoa" id="CJA09886.1"/>
    </source>
</evidence>
<dbReference type="CDD" id="cd06432">
    <property type="entry name" value="GT8_HUGT1_C_like"/>
    <property type="match status" value="1"/>
</dbReference>
<evidence type="ECO:0000256" key="7">
    <source>
        <dbReference type="ARBA" id="ARBA00022824"/>
    </source>
</evidence>
<dbReference type="GO" id="GO:0018279">
    <property type="term" value="P:protein N-linked glycosylation via asparagine"/>
    <property type="evidence" value="ECO:0007669"/>
    <property type="project" value="TreeGrafter"/>
</dbReference>
<evidence type="ECO:0000256" key="10">
    <source>
        <dbReference type="ARBA" id="ARBA00048456"/>
    </source>
</evidence>
<evidence type="ECO:0000256" key="3">
    <source>
        <dbReference type="ARBA" id="ARBA00004922"/>
    </source>
</evidence>
<keyword evidence="11" id="KW-0175">Coiled coil</keyword>
<evidence type="ECO:0000256" key="2">
    <source>
        <dbReference type="ARBA" id="ARBA00004319"/>
    </source>
</evidence>
<dbReference type="Proteomes" id="UP000005237">
    <property type="component" value="Unassembled WGS sequence"/>
</dbReference>
<dbReference type="Gene3D" id="3.90.550.10">
    <property type="entry name" value="Spore Coat Polysaccharide Biosynthesis Protein SpsA, Chain A"/>
    <property type="match status" value="1"/>
</dbReference>
<feature type="chain" id="PRO_5035852545" description="UDP-glucose:glycoprotein glucosyltransferase" evidence="12">
    <location>
        <begin position="20"/>
        <end position="1376"/>
    </location>
</feature>
<evidence type="ECO:0000256" key="8">
    <source>
        <dbReference type="ARBA" id="ARBA00023180"/>
    </source>
</evidence>